<dbReference type="AlphaFoldDB" id="A0A2J7PIW1"/>
<gene>
    <name evidence="9" type="ORF">B7P43_G10829</name>
</gene>
<protein>
    <recommendedName>
        <fullName evidence="8">Homeobox domain-containing protein</fullName>
    </recommendedName>
</protein>
<dbReference type="SMART" id="SM00389">
    <property type="entry name" value="HOX"/>
    <property type="match status" value="1"/>
</dbReference>
<comment type="caution">
    <text evidence="9">The sequence shown here is derived from an EMBL/GenBank/DDBJ whole genome shotgun (WGS) entry which is preliminary data.</text>
</comment>
<dbReference type="SUPFAM" id="SSF46689">
    <property type="entry name" value="Homeodomain-like"/>
    <property type="match status" value="1"/>
</dbReference>
<evidence type="ECO:0000256" key="3">
    <source>
        <dbReference type="ARBA" id="ARBA00023155"/>
    </source>
</evidence>
<dbReference type="GO" id="GO:0003677">
    <property type="term" value="F:DNA binding"/>
    <property type="evidence" value="ECO:0007669"/>
    <property type="project" value="UniProtKB-UniRule"/>
</dbReference>
<dbReference type="Proteomes" id="UP000235965">
    <property type="component" value="Unassembled WGS sequence"/>
</dbReference>
<dbReference type="Pfam" id="PF00046">
    <property type="entry name" value="Homeodomain"/>
    <property type="match status" value="1"/>
</dbReference>
<accession>A0A2J7PIW1</accession>
<evidence type="ECO:0000259" key="8">
    <source>
        <dbReference type="PROSITE" id="PS50071"/>
    </source>
</evidence>
<evidence type="ECO:0000256" key="6">
    <source>
        <dbReference type="RuleBase" id="RU000682"/>
    </source>
</evidence>
<dbReference type="CDD" id="cd00086">
    <property type="entry name" value="homeodomain"/>
    <property type="match status" value="1"/>
</dbReference>
<dbReference type="InterPro" id="IPR020479">
    <property type="entry name" value="HD_metazoa"/>
</dbReference>
<evidence type="ECO:0000256" key="2">
    <source>
        <dbReference type="ARBA" id="ARBA00023125"/>
    </source>
</evidence>
<evidence type="ECO:0000256" key="4">
    <source>
        <dbReference type="ARBA" id="ARBA00023242"/>
    </source>
</evidence>
<dbReference type="PROSITE" id="PS50071">
    <property type="entry name" value="HOMEOBOX_2"/>
    <property type="match status" value="1"/>
</dbReference>
<evidence type="ECO:0000256" key="7">
    <source>
        <dbReference type="SAM" id="MobiDB-lite"/>
    </source>
</evidence>
<dbReference type="STRING" id="105785.A0A2J7PIW1"/>
<dbReference type="InterPro" id="IPR001356">
    <property type="entry name" value="HD"/>
</dbReference>
<dbReference type="OrthoDB" id="6159439at2759"/>
<dbReference type="GO" id="GO:0000981">
    <property type="term" value="F:DNA-binding transcription factor activity, RNA polymerase II-specific"/>
    <property type="evidence" value="ECO:0007669"/>
    <property type="project" value="InterPro"/>
</dbReference>
<dbReference type="InterPro" id="IPR050848">
    <property type="entry name" value="Homeobox_TF"/>
</dbReference>
<sequence length="210" mass="23395">MRREEAVLSNQRARWVVSACQWGGAMQPAKSFLIRDLLGDVLLPDDSEEGLEALYEQQPDVDQERNDVGNSGGGGGGGGGDGDVCTKGRKPRRRRTAFTHAQLAYLERKFRCQKYLSVADRSDVADALNLSETQVKTWYQNRRTKWKRQNQLRLEQLRQQASVEKGLLHQPGGPEGGSACCPQPYQPPCSFLTTAAAIFRNVTYVHGCQL</sequence>
<evidence type="ECO:0000256" key="1">
    <source>
        <dbReference type="ARBA" id="ARBA00004123"/>
    </source>
</evidence>
<dbReference type="InterPro" id="IPR017970">
    <property type="entry name" value="Homeobox_CS"/>
</dbReference>
<comment type="subcellular location">
    <subcellularLocation>
        <location evidence="1 5 6">Nucleus</location>
    </subcellularLocation>
</comment>
<feature type="domain" description="Homeobox" evidence="8">
    <location>
        <begin position="89"/>
        <end position="149"/>
    </location>
</feature>
<dbReference type="PROSITE" id="PS00027">
    <property type="entry name" value="HOMEOBOX_1"/>
    <property type="match status" value="1"/>
</dbReference>
<feature type="DNA-binding region" description="Homeobox" evidence="5">
    <location>
        <begin position="91"/>
        <end position="150"/>
    </location>
</feature>
<organism evidence="9 10">
    <name type="scientific">Cryptotermes secundus</name>
    <dbReference type="NCBI Taxonomy" id="105785"/>
    <lineage>
        <taxon>Eukaryota</taxon>
        <taxon>Metazoa</taxon>
        <taxon>Ecdysozoa</taxon>
        <taxon>Arthropoda</taxon>
        <taxon>Hexapoda</taxon>
        <taxon>Insecta</taxon>
        <taxon>Pterygota</taxon>
        <taxon>Neoptera</taxon>
        <taxon>Polyneoptera</taxon>
        <taxon>Dictyoptera</taxon>
        <taxon>Blattodea</taxon>
        <taxon>Blattoidea</taxon>
        <taxon>Termitoidae</taxon>
        <taxon>Kalotermitidae</taxon>
        <taxon>Cryptotermitinae</taxon>
        <taxon>Cryptotermes</taxon>
    </lineage>
</organism>
<feature type="compositionally biased region" description="Gly residues" evidence="7">
    <location>
        <begin position="70"/>
        <end position="82"/>
    </location>
</feature>
<evidence type="ECO:0000313" key="10">
    <source>
        <dbReference type="Proteomes" id="UP000235965"/>
    </source>
</evidence>
<dbReference type="InParanoid" id="A0A2J7PIW1"/>
<dbReference type="PANTHER" id="PTHR24333:SF5">
    <property type="entry name" value="VENT HOMEOBOX"/>
    <property type="match status" value="1"/>
</dbReference>
<dbReference type="PANTHER" id="PTHR24333">
    <property type="entry name" value="HOMEO BOX HB9 LIKE A-RELATED"/>
    <property type="match status" value="1"/>
</dbReference>
<dbReference type="EMBL" id="NEVH01024952">
    <property type="protein sequence ID" value="PNF16281.1"/>
    <property type="molecule type" value="Genomic_DNA"/>
</dbReference>
<keyword evidence="3 5" id="KW-0371">Homeobox</keyword>
<dbReference type="Gene3D" id="1.10.10.60">
    <property type="entry name" value="Homeodomain-like"/>
    <property type="match status" value="1"/>
</dbReference>
<name>A0A2J7PIW1_9NEOP</name>
<keyword evidence="4 5" id="KW-0539">Nucleus</keyword>
<proteinExistence type="predicted"/>
<evidence type="ECO:0000256" key="5">
    <source>
        <dbReference type="PROSITE-ProRule" id="PRU00108"/>
    </source>
</evidence>
<feature type="region of interest" description="Disordered" evidence="7">
    <location>
        <begin position="56"/>
        <end position="92"/>
    </location>
</feature>
<evidence type="ECO:0000313" key="9">
    <source>
        <dbReference type="EMBL" id="PNF16281.1"/>
    </source>
</evidence>
<keyword evidence="10" id="KW-1185">Reference proteome</keyword>
<dbReference type="PRINTS" id="PR00024">
    <property type="entry name" value="HOMEOBOX"/>
</dbReference>
<dbReference type="GO" id="GO:0005634">
    <property type="term" value="C:nucleus"/>
    <property type="evidence" value="ECO:0007669"/>
    <property type="project" value="UniProtKB-SubCell"/>
</dbReference>
<reference evidence="9 10" key="1">
    <citation type="submission" date="2017-12" db="EMBL/GenBank/DDBJ databases">
        <title>Hemimetabolous genomes reveal molecular basis of termite eusociality.</title>
        <authorList>
            <person name="Harrison M.C."/>
            <person name="Jongepier E."/>
            <person name="Robertson H.M."/>
            <person name="Arning N."/>
            <person name="Bitard-Feildel T."/>
            <person name="Chao H."/>
            <person name="Childers C.P."/>
            <person name="Dinh H."/>
            <person name="Doddapaneni H."/>
            <person name="Dugan S."/>
            <person name="Gowin J."/>
            <person name="Greiner C."/>
            <person name="Han Y."/>
            <person name="Hu H."/>
            <person name="Hughes D.S.T."/>
            <person name="Huylmans A.-K."/>
            <person name="Kemena C."/>
            <person name="Kremer L.P.M."/>
            <person name="Lee S.L."/>
            <person name="Lopez-Ezquerra A."/>
            <person name="Mallet L."/>
            <person name="Monroy-Kuhn J.M."/>
            <person name="Moser A."/>
            <person name="Murali S.C."/>
            <person name="Muzny D.M."/>
            <person name="Otani S."/>
            <person name="Piulachs M.-D."/>
            <person name="Poelchau M."/>
            <person name="Qu J."/>
            <person name="Schaub F."/>
            <person name="Wada-Katsumata A."/>
            <person name="Worley K.C."/>
            <person name="Xie Q."/>
            <person name="Ylla G."/>
            <person name="Poulsen M."/>
            <person name="Gibbs R.A."/>
            <person name="Schal C."/>
            <person name="Richards S."/>
            <person name="Belles X."/>
            <person name="Korb J."/>
            <person name="Bornberg-Bauer E."/>
        </authorList>
    </citation>
    <scope>NUCLEOTIDE SEQUENCE [LARGE SCALE GENOMIC DNA]</scope>
    <source>
        <tissue evidence="9">Whole body</tissue>
    </source>
</reference>
<dbReference type="InterPro" id="IPR009057">
    <property type="entry name" value="Homeodomain-like_sf"/>
</dbReference>
<keyword evidence="2 5" id="KW-0238">DNA-binding</keyword>